<dbReference type="KEGG" id="rpne:NCTC8284_00870"/>
<reference evidence="1 2" key="1">
    <citation type="submission" date="2018-12" db="EMBL/GenBank/DDBJ databases">
        <authorList>
            <consortium name="Pathogen Informatics"/>
        </authorList>
    </citation>
    <scope>NUCLEOTIDE SEQUENCE [LARGE SCALE GENOMIC DNA]</scope>
    <source>
        <strain evidence="1 2">NCTC8284</strain>
    </source>
</reference>
<sequence length="67" mass="7268">MEEEKRLPAIVLDDIVNIAESEESKLMISGSVSNVADGEKVVIEIGTQQFESTVTEGKFNQAIDTAL</sequence>
<evidence type="ECO:0000313" key="2">
    <source>
        <dbReference type="Proteomes" id="UP000278733"/>
    </source>
</evidence>
<protein>
    <submittedName>
        <fullName evidence="1">Uncharacterized protein</fullName>
    </submittedName>
</protein>
<gene>
    <name evidence="1" type="ORF">NCTC8284_00870</name>
</gene>
<accession>A0A448ML00</accession>
<proteinExistence type="predicted"/>
<dbReference type="EMBL" id="LR134405">
    <property type="protein sequence ID" value="VEH65723.1"/>
    <property type="molecule type" value="Genomic_DNA"/>
</dbReference>
<dbReference type="AlphaFoldDB" id="A0A448ML00"/>
<name>A0A448ML00_9PAST</name>
<evidence type="ECO:0000313" key="1">
    <source>
        <dbReference type="EMBL" id="VEH65723.1"/>
    </source>
</evidence>
<dbReference type="InterPro" id="IPR013783">
    <property type="entry name" value="Ig-like_fold"/>
</dbReference>
<organism evidence="1 2">
    <name type="scientific">Rodentibacter pneumotropicus</name>
    <dbReference type="NCBI Taxonomy" id="758"/>
    <lineage>
        <taxon>Bacteria</taxon>
        <taxon>Pseudomonadati</taxon>
        <taxon>Pseudomonadota</taxon>
        <taxon>Gammaproteobacteria</taxon>
        <taxon>Pasteurellales</taxon>
        <taxon>Pasteurellaceae</taxon>
        <taxon>Rodentibacter</taxon>
    </lineage>
</organism>
<dbReference type="Proteomes" id="UP000278733">
    <property type="component" value="Chromosome"/>
</dbReference>
<dbReference type="Gene3D" id="2.60.40.10">
    <property type="entry name" value="Immunoglobulins"/>
    <property type="match status" value="1"/>
</dbReference>